<dbReference type="Gene3D" id="2.30.30.40">
    <property type="entry name" value="SH3 Domains"/>
    <property type="match status" value="1"/>
</dbReference>
<proteinExistence type="predicted"/>
<comment type="caution">
    <text evidence="1">The sequence shown here is derived from an EMBL/GenBank/DDBJ whole genome shotgun (WGS) entry which is preliminary data.</text>
</comment>
<accession>U7QH26</accession>
<organism evidence="1 2">
    <name type="scientific">Lyngbya aestuarii BL J</name>
    <dbReference type="NCBI Taxonomy" id="1348334"/>
    <lineage>
        <taxon>Bacteria</taxon>
        <taxon>Bacillati</taxon>
        <taxon>Cyanobacteriota</taxon>
        <taxon>Cyanophyceae</taxon>
        <taxon>Oscillatoriophycideae</taxon>
        <taxon>Oscillatoriales</taxon>
        <taxon>Microcoleaceae</taxon>
        <taxon>Lyngbya</taxon>
    </lineage>
</organism>
<dbReference type="EMBL" id="AUZM01000034">
    <property type="protein sequence ID" value="ERT06567.1"/>
    <property type="molecule type" value="Genomic_DNA"/>
</dbReference>
<keyword evidence="2" id="KW-1185">Reference proteome</keyword>
<evidence type="ECO:0000313" key="1">
    <source>
        <dbReference type="EMBL" id="ERT06567.1"/>
    </source>
</evidence>
<reference evidence="1 2" key="1">
    <citation type="journal article" date="2013" name="Front. Microbiol.">
        <title>Comparative genomic analyses of the cyanobacterium, Lyngbya aestuarii BL J, a powerful hydrogen producer.</title>
        <authorList>
            <person name="Kothari A."/>
            <person name="Vaughn M."/>
            <person name="Garcia-Pichel F."/>
        </authorList>
    </citation>
    <scope>NUCLEOTIDE SEQUENCE [LARGE SCALE GENOMIC DNA]</scope>
    <source>
        <strain evidence="1 2">BL J</strain>
    </source>
</reference>
<gene>
    <name evidence="1" type="ORF">M595_3438</name>
</gene>
<evidence type="ECO:0000313" key="2">
    <source>
        <dbReference type="Proteomes" id="UP000017127"/>
    </source>
</evidence>
<sequence length="152" mass="16644">MIGSKLSHILFGEGFFWNREAMKLTTKQSLIAVAIAPIIASFIQTTPRANAQSLDVNCSAEIIGNQRGSQVNIRSGAGTRSRVIDSVSVGNQVIILNDGDRSVGPSPLRQVDTQGKSWYMITKTREGKPYGLVPARDRGWIREDFLQLSCPP</sequence>
<protein>
    <submittedName>
        <fullName evidence="1">Bacterial SH3 domain protein</fullName>
    </submittedName>
</protein>
<name>U7QH26_9CYAN</name>
<dbReference type="AlphaFoldDB" id="U7QH26"/>
<dbReference type="Proteomes" id="UP000017127">
    <property type="component" value="Unassembled WGS sequence"/>
</dbReference>